<accession>A0RUL5</accession>
<proteinExistence type="predicted"/>
<dbReference type="KEGG" id="csy:CENSYa_0396"/>
<keyword evidence="2" id="KW-1185">Reference proteome</keyword>
<sequence length="156" mass="17425">MFAEFGFEGLQPRRLCLSSTGISCRYLPQCKSAFCLDQAVYLPGNLVCHVGVRRHADCIYPHLESYMPAELVIEVHEERLVMAPRPVNQPGESVKGPVVLAGSRRSPVPDGRMLVEEIEMNNSQIHDHHDVLDAHAVRLHSLLEHTLYALYGVGGR</sequence>
<evidence type="ECO:0000313" key="1">
    <source>
        <dbReference type="EMBL" id="ABK77032.1"/>
    </source>
</evidence>
<reference evidence="1 2" key="1">
    <citation type="journal article" date="2006" name="Proc. Natl. Acad. Sci. U.S.A.">
        <title>Genomic analysis of the uncultivated marine crenarchaeote Cenarchaeum symbiosum.</title>
        <authorList>
            <person name="Hallam S.J."/>
            <person name="Konstantinidis K.T."/>
            <person name="Putnam N."/>
            <person name="Schleper C."/>
            <person name="Watanabe Y."/>
            <person name="Sugahara J."/>
            <person name="Preston C."/>
            <person name="de la Torre J."/>
            <person name="Richardson P.M."/>
            <person name="DeLong E.F."/>
        </authorList>
    </citation>
    <scope>NUCLEOTIDE SEQUENCE [LARGE SCALE GENOMIC DNA]</scope>
    <source>
        <strain evidence="2">A</strain>
    </source>
</reference>
<dbReference type="AlphaFoldDB" id="A0RUL5"/>
<evidence type="ECO:0000313" key="2">
    <source>
        <dbReference type="Proteomes" id="UP000000758"/>
    </source>
</evidence>
<organism evidence="1 2">
    <name type="scientific">Cenarchaeum symbiosum (strain A)</name>
    <dbReference type="NCBI Taxonomy" id="414004"/>
    <lineage>
        <taxon>Archaea</taxon>
        <taxon>Nitrososphaerota</taxon>
        <taxon>Candidatus Cenarchaeales</taxon>
        <taxon>Candidatus Cenarchaeaceae</taxon>
        <taxon>Candidatus Cenarchaeum</taxon>
    </lineage>
</organism>
<dbReference type="EnsemblBacteria" id="ABK77032">
    <property type="protein sequence ID" value="ABK77032"/>
    <property type="gene ID" value="CENSYa_0396"/>
</dbReference>
<name>A0RUL5_CENSY</name>
<dbReference type="Proteomes" id="UP000000758">
    <property type="component" value="Chromosome"/>
</dbReference>
<dbReference type="HOGENOM" id="CLU_1682605_0_0_2"/>
<protein>
    <submittedName>
        <fullName evidence="1">Uncharacterized protein</fullName>
    </submittedName>
</protein>
<gene>
    <name evidence="1" type="ordered locus">CENSYa_0396</name>
</gene>
<dbReference type="STRING" id="414004.CENSYa_0396"/>
<dbReference type="EMBL" id="DP000238">
    <property type="protein sequence ID" value="ABK77032.1"/>
    <property type="molecule type" value="Genomic_DNA"/>
</dbReference>